<evidence type="ECO:0008006" key="3">
    <source>
        <dbReference type="Google" id="ProtNLM"/>
    </source>
</evidence>
<protein>
    <recommendedName>
        <fullName evidence="3">Response receiver domain-containing protein</fullName>
    </recommendedName>
</protein>
<proteinExistence type="predicted"/>
<accession>A0A1Y4IWC5</accession>
<dbReference type="Proteomes" id="UP000195950">
    <property type="component" value="Unassembled WGS sequence"/>
</dbReference>
<evidence type="ECO:0000313" key="2">
    <source>
        <dbReference type="Proteomes" id="UP000195950"/>
    </source>
</evidence>
<reference evidence="2" key="1">
    <citation type="submission" date="2017-04" db="EMBL/GenBank/DDBJ databases">
        <title>Function of individual gut microbiota members based on whole genome sequencing of pure cultures obtained from chicken caecum.</title>
        <authorList>
            <person name="Medvecky M."/>
            <person name="Cejkova D."/>
            <person name="Polansky O."/>
            <person name="Karasova D."/>
            <person name="Kubasova T."/>
            <person name="Cizek A."/>
            <person name="Rychlik I."/>
        </authorList>
    </citation>
    <scope>NUCLEOTIDE SEQUENCE [LARGE SCALE GENOMIC DNA]</scope>
    <source>
        <strain evidence="2">An199</strain>
    </source>
</reference>
<dbReference type="RefSeq" id="WP_087342160.1">
    <property type="nucleotide sequence ID" value="NZ_NFJX01000001.1"/>
</dbReference>
<evidence type="ECO:0000313" key="1">
    <source>
        <dbReference type="EMBL" id="OUP22799.1"/>
    </source>
</evidence>
<dbReference type="EMBL" id="NFJX01000001">
    <property type="protein sequence ID" value="OUP22799.1"/>
    <property type="molecule type" value="Genomic_DNA"/>
</dbReference>
<name>A0A1Y4IWC5_PARDI</name>
<dbReference type="AlphaFoldDB" id="A0A1Y4IWC5"/>
<comment type="caution">
    <text evidence="1">The sequence shown here is derived from an EMBL/GenBank/DDBJ whole genome shotgun (WGS) entry which is preliminary data.</text>
</comment>
<organism evidence="1 2">
    <name type="scientific">Parabacteroides distasonis</name>
    <dbReference type="NCBI Taxonomy" id="823"/>
    <lineage>
        <taxon>Bacteria</taxon>
        <taxon>Pseudomonadati</taxon>
        <taxon>Bacteroidota</taxon>
        <taxon>Bacteroidia</taxon>
        <taxon>Bacteroidales</taxon>
        <taxon>Tannerellaceae</taxon>
        <taxon>Parabacteroides</taxon>
    </lineage>
</organism>
<sequence length="449" mass="52376">MNTLPINGRIVIIDNSIKQALPLMKEFGKLRLSYSYYDGTPENLPQEGSSVDVRLVFLDINLIDDSVHPVQQLYSMVYAVMNRLICQSNFPYMLVCWSRNTDEYNQIIEKLNHDLENRKPICSIPLQKSDYFTLEGNPTEEFEEKIEKLFELIANALNPHTSFCNLLLWENHIHNAINHALKDGLSCINDKEWDETANWIFTKWGKAYSGKNFENLPEPEKLRAAFHTLNLFLHETIEEEIGSDADEDLHFSSDFNDRNIKISHFNERLIFTFCQTHPKEPGRIVITSEEYSDFKDILNFCFTPDPELIPESIKTQITSGENPCNSFKKYYSSIRKSIRTDWDIFKLVINAPCDYAQKKVKMSKAIPGIFVKSEFRKWFNNSSDALFISPDFYYRLKDADYFFILDFRYLTSEKEDNGKSQVKLKQVVLAEILSKLSRHINRQGLLTIE</sequence>
<gene>
    <name evidence="1" type="ORF">B5F32_00985</name>
</gene>